<accession>A0ABS3WZR6</accession>
<dbReference type="Gene3D" id="3.90.470.20">
    <property type="entry name" value="4'-phosphopantetheinyl transferase domain"/>
    <property type="match status" value="1"/>
</dbReference>
<evidence type="ECO:0008006" key="3">
    <source>
        <dbReference type="Google" id="ProtNLM"/>
    </source>
</evidence>
<evidence type="ECO:0000313" key="2">
    <source>
        <dbReference type="Proteomes" id="UP001518976"/>
    </source>
</evidence>
<gene>
    <name evidence="1" type="ORF">JW592_24615</name>
</gene>
<evidence type="ECO:0000313" key="1">
    <source>
        <dbReference type="EMBL" id="MBO8188630.1"/>
    </source>
</evidence>
<reference evidence="1 2" key="1">
    <citation type="submission" date="2021-02" db="EMBL/GenBank/DDBJ databases">
        <title>Streptomyces spirodelae sp. nov., isolated from duckweed.</title>
        <authorList>
            <person name="Saimee Y."/>
            <person name="Duangmal K."/>
        </authorList>
    </citation>
    <scope>NUCLEOTIDE SEQUENCE [LARGE SCALE GENOMIC DNA]</scope>
    <source>
        <strain evidence="1 2">DW4-2</strain>
    </source>
</reference>
<dbReference type="Proteomes" id="UP001518976">
    <property type="component" value="Unassembled WGS sequence"/>
</dbReference>
<dbReference type="SUPFAM" id="SSF56214">
    <property type="entry name" value="4'-phosphopantetheinyl transferase"/>
    <property type="match status" value="2"/>
</dbReference>
<protein>
    <recommendedName>
        <fullName evidence="3">4'-phosphopantetheinyl transferase superfamily protein</fullName>
    </recommendedName>
</protein>
<name>A0ABS3WZR6_9ACTN</name>
<sequence>MGIALDPGSPLRVYHLARRLTLAVVSIAWLDAAGDAMQERLASRHLSAHEAAYVASLPLRQRRCEWLAGRLALKHSVCAHQLRHWGRLVSSRHIRVDTVTGGMRAGKPVVDAPVEVGLSHSAGLAVAVCGPHAVGVDLEHRREVPPLLAELLLAEGEPHPTEPGQRLLAGMPLPLRWACKEAVLKHYGFGLRVDACEVALTGWRPDGRFSWRARSGLLRHAPAAADGLEESWAFEIDGYFLAVVST</sequence>
<dbReference type="EMBL" id="JAFFZN010000025">
    <property type="protein sequence ID" value="MBO8188630.1"/>
    <property type="molecule type" value="Genomic_DNA"/>
</dbReference>
<dbReference type="InterPro" id="IPR037143">
    <property type="entry name" value="4-PPantetheinyl_Trfase_dom_sf"/>
</dbReference>
<organism evidence="1 2">
    <name type="scientific">Streptomyces spirodelae</name>
    <dbReference type="NCBI Taxonomy" id="2812904"/>
    <lineage>
        <taxon>Bacteria</taxon>
        <taxon>Bacillati</taxon>
        <taxon>Actinomycetota</taxon>
        <taxon>Actinomycetes</taxon>
        <taxon>Kitasatosporales</taxon>
        <taxon>Streptomycetaceae</taxon>
        <taxon>Streptomyces</taxon>
    </lineage>
</organism>
<keyword evidence="2" id="KW-1185">Reference proteome</keyword>
<proteinExistence type="predicted"/>
<comment type="caution">
    <text evidence="1">The sequence shown here is derived from an EMBL/GenBank/DDBJ whole genome shotgun (WGS) entry which is preliminary data.</text>
</comment>